<feature type="domain" description="DUF7041" evidence="2">
    <location>
        <begin position="15"/>
        <end position="96"/>
    </location>
</feature>
<dbReference type="Proteomes" id="UP000466442">
    <property type="component" value="Unassembled WGS sequence"/>
</dbReference>
<organism evidence="3 4">
    <name type="scientific">Apolygus lucorum</name>
    <name type="common">Small green plant bug</name>
    <name type="synonym">Lygocoris lucorum</name>
    <dbReference type="NCBI Taxonomy" id="248454"/>
    <lineage>
        <taxon>Eukaryota</taxon>
        <taxon>Metazoa</taxon>
        <taxon>Ecdysozoa</taxon>
        <taxon>Arthropoda</taxon>
        <taxon>Hexapoda</taxon>
        <taxon>Insecta</taxon>
        <taxon>Pterygota</taxon>
        <taxon>Neoptera</taxon>
        <taxon>Paraneoptera</taxon>
        <taxon>Hemiptera</taxon>
        <taxon>Heteroptera</taxon>
        <taxon>Panheteroptera</taxon>
        <taxon>Cimicomorpha</taxon>
        <taxon>Miridae</taxon>
        <taxon>Mirini</taxon>
        <taxon>Apolygus</taxon>
    </lineage>
</organism>
<protein>
    <recommendedName>
        <fullName evidence="2">DUF7041 domain-containing protein</fullName>
    </recommendedName>
</protein>
<dbReference type="PANTHER" id="PTHR33327">
    <property type="entry name" value="ENDONUCLEASE"/>
    <property type="match status" value="1"/>
</dbReference>
<comment type="caution">
    <text evidence="3">The sequence shown here is derived from an EMBL/GenBank/DDBJ whole genome shotgun (WGS) entry which is preliminary data.</text>
</comment>
<evidence type="ECO:0000313" key="3">
    <source>
        <dbReference type="EMBL" id="KAF6213050.1"/>
    </source>
</evidence>
<gene>
    <name evidence="3" type="ORF">GE061_010764</name>
</gene>
<dbReference type="PANTHER" id="PTHR33327:SF3">
    <property type="entry name" value="RNA-DIRECTED DNA POLYMERASE"/>
    <property type="match status" value="1"/>
</dbReference>
<accession>A0A8S9XVJ0</accession>
<name>A0A8S9XVJ0_APOLU</name>
<evidence type="ECO:0000313" key="4">
    <source>
        <dbReference type="Proteomes" id="UP000466442"/>
    </source>
</evidence>
<keyword evidence="4" id="KW-1185">Reference proteome</keyword>
<dbReference type="OrthoDB" id="8122554at2759"/>
<dbReference type="EMBL" id="WIXP02000003">
    <property type="protein sequence ID" value="KAF6213050.1"/>
    <property type="molecule type" value="Genomic_DNA"/>
</dbReference>
<keyword evidence="1" id="KW-0175">Coiled coil</keyword>
<dbReference type="AlphaFoldDB" id="A0A8S9XVJ0"/>
<dbReference type="Pfam" id="PF23055">
    <property type="entry name" value="DUF7041"/>
    <property type="match status" value="1"/>
</dbReference>
<dbReference type="InterPro" id="IPR055469">
    <property type="entry name" value="DUF7041"/>
</dbReference>
<evidence type="ECO:0000256" key="1">
    <source>
        <dbReference type="SAM" id="Coils"/>
    </source>
</evidence>
<reference evidence="3" key="1">
    <citation type="journal article" date="2021" name="Mol. Ecol. Resour.">
        <title>Apolygus lucorum genome provides insights into omnivorousness and mesophyll feeding.</title>
        <authorList>
            <person name="Liu Y."/>
            <person name="Liu H."/>
            <person name="Wang H."/>
            <person name="Huang T."/>
            <person name="Liu B."/>
            <person name="Yang B."/>
            <person name="Yin L."/>
            <person name="Li B."/>
            <person name="Zhang Y."/>
            <person name="Zhang S."/>
            <person name="Jiang F."/>
            <person name="Zhang X."/>
            <person name="Ren Y."/>
            <person name="Wang B."/>
            <person name="Wang S."/>
            <person name="Lu Y."/>
            <person name="Wu K."/>
            <person name="Fan W."/>
            <person name="Wang G."/>
        </authorList>
    </citation>
    <scope>NUCLEOTIDE SEQUENCE</scope>
    <source>
        <strain evidence="3">12Hb</strain>
    </source>
</reference>
<sequence>MVGQNRLAIVHFQPPPFWKTAVPTWFHRLEAGFRIKGILDDNDQYDIVVNALDNSVLVHVTDLLAKPPLTNKYEALKTRLIEAFVDSEDKQLQRLLRETVLGDKRPTYLLREMRELAGNKVSDDLLKSLWLQQIPSNVRTVLAVSGDQSLNALSALADKIVELCPAKTIREAETSKCAIRGPEDPYDMLLEKIETLSRQVEALSKDRDEFDGRNLLFSMPYLLAYLTTSSYDPSLPSAPSQHQRITTIKRCLAFRLPHLVNLANLSPCRLD</sequence>
<feature type="coiled-coil region" evidence="1">
    <location>
        <begin position="186"/>
        <end position="213"/>
    </location>
</feature>
<proteinExistence type="predicted"/>
<evidence type="ECO:0000259" key="2">
    <source>
        <dbReference type="Pfam" id="PF23055"/>
    </source>
</evidence>